<dbReference type="InterPro" id="IPR047741">
    <property type="entry name" value="DIP1984-like"/>
</dbReference>
<organism evidence="1 2">
    <name type="scientific">Acinetobacter rongchengensis</name>
    <dbReference type="NCBI Taxonomy" id="2419601"/>
    <lineage>
        <taxon>Bacteria</taxon>
        <taxon>Pseudomonadati</taxon>
        <taxon>Pseudomonadota</taxon>
        <taxon>Gammaproteobacteria</taxon>
        <taxon>Moraxellales</taxon>
        <taxon>Moraxellaceae</taxon>
        <taxon>Acinetobacter</taxon>
    </lineage>
</organism>
<comment type="caution">
    <text evidence="1">The sequence shown here is derived from an EMBL/GenBank/DDBJ whole genome shotgun (WGS) entry which is preliminary data.</text>
</comment>
<accession>A0A3A8EP06</accession>
<dbReference type="NCBIfam" id="NF038048">
    <property type="entry name" value="DIP1984_fam"/>
    <property type="match status" value="1"/>
</dbReference>
<reference evidence="1 2" key="1">
    <citation type="submission" date="2018-09" db="EMBL/GenBank/DDBJ databases">
        <title>The draft genome of Acinetobacter spp. strains.</title>
        <authorList>
            <person name="Qin J."/>
            <person name="Feng Y."/>
            <person name="Zong Z."/>
        </authorList>
    </citation>
    <scope>NUCLEOTIDE SEQUENCE [LARGE SCALE GENOMIC DNA]</scope>
    <source>
        <strain evidence="1 2">WCHAc060115</strain>
    </source>
</reference>
<sequence length="150" mass="17479">MTIAEALLLRIELITKRDALQQRINNNLLIKSDAKLEDAPHILIREAFSVNREIYELTNRIEATNAVTKTIHGRKVLNVLADRKALLNQQRIIQQAIDKINVDYHLYKQDASWIHTITMNDLQKHYDEVTAQLHQCNLEIFASNWQIDLI</sequence>
<evidence type="ECO:0000313" key="1">
    <source>
        <dbReference type="EMBL" id="RKG35226.1"/>
    </source>
</evidence>
<dbReference type="AlphaFoldDB" id="A0A3A8EP06"/>
<evidence type="ECO:0000313" key="2">
    <source>
        <dbReference type="Proteomes" id="UP000280405"/>
    </source>
</evidence>
<proteinExistence type="predicted"/>
<name>A0A3A8EP06_9GAMM</name>
<dbReference type="EMBL" id="RAXT01000064">
    <property type="protein sequence ID" value="RKG35226.1"/>
    <property type="molecule type" value="Genomic_DNA"/>
</dbReference>
<dbReference type="Gene3D" id="6.10.320.10">
    <property type="match status" value="1"/>
</dbReference>
<dbReference type="Proteomes" id="UP000280405">
    <property type="component" value="Unassembled WGS sequence"/>
</dbReference>
<gene>
    <name evidence="1" type="ORF">D7V20_16910</name>
</gene>
<protein>
    <submittedName>
        <fullName evidence="1">Septicolysin</fullName>
    </submittedName>
</protein>
<dbReference type="OrthoDB" id="6687361at2"/>
<dbReference type="Pfam" id="PF20935">
    <property type="entry name" value="DUF6847"/>
    <property type="match status" value="1"/>
</dbReference>
<keyword evidence="2" id="KW-1185">Reference proteome</keyword>